<dbReference type="AlphaFoldDB" id="A0A0E9QL35"/>
<proteinExistence type="predicted"/>
<organism evidence="1">
    <name type="scientific">Anguilla anguilla</name>
    <name type="common">European freshwater eel</name>
    <name type="synonym">Muraena anguilla</name>
    <dbReference type="NCBI Taxonomy" id="7936"/>
    <lineage>
        <taxon>Eukaryota</taxon>
        <taxon>Metazoa</taxon>
        <taxon>Chordata</taxon>
        <taxon>Craniata</taxon>
        <taxon>Vertebrata</taxon>
        <taxon>Euteleostomi</taxon>
        <taxon>Actinopterygii</taxon>
        <taxon>Neopterygii</taxon>
        <taxon>Teleostei</taxon>
        <taxon>Anguilliformes</taxon>
        <taxon>Anguillidae</taxon>
        <taxon>Anguilla</taxon>
    </lineage>
</organism>
<reference evidence="1" key="1">
    <citation type="submission" date="2014-11" db="EMBL/GenBank/DDBJ databases">
        <authorList>
            <person name="Amaro Gonzalez C."/>
        </authorList>
    </citation>
    <scope>NUCLEOTIDE SEQUENCE</scope>
</reference>
<sequence>MSSRFCVIKLWPKSLNPITFSNASTEQQCLILHHSTFAF</sequence>
<evidence type="ECO:0000313" key="1">
    <source>
        <dbReference type="EMBL" id="JAH17616.1"/>
    </source>
</evidence>
<reference evidence="1" key="2">
    <citation type="journal article" date="2015" name="Fish Shellfish Immunol.">
        <title>Early steps in the European eel (Anguilla anguilla)-Vibrio vulnificus interaction in the gills: Role of the RtxA13 toxin.</title>
        <authorList>
            <person name="Callol A."/>
            <person name="Pajuelo D."/>
            <person name="Ebbesson L."/>
            <person name="Teles M."/>
            <person name="MacKenzie S."/>
            <person name="Amaro C."/>
        </authorList>
    </citation>
    <scope>NUCLEOTIDE SEQUENCE</scope>
</reference>
<protein>
    <submittedName>
        <fullName evidence="1">Uncharacterized protein</fullName>
    </submittedName>
</protein>
<accession>A0A0E9QL35</accession>
<name>A0A0E9QL35_ANGAN</name>
<dbReference type="EMBL" id="GBXM01090961">
    <property type="protein sequence ID" value="JAH17616.1"/>
    <property type="molecule type" value="Transcribed_RNA"/>
</dbReference>